<dbReference type="GO" id="GO:0004683">
    <property type="term" value="F:calcium/calmodulin-dependent protein kinase activity"/>
    <property type="evidence" value="ECO:0007669"/>
    <property type="project" value="UniProtKB-EC"/>
</dbReference>
<dbReference type="Gene3D" id="1.10.510.10">
    <property type="entry name" value="Transferase(Phosphotransferase) domain 1"/>
    <property type="match status" value="1"/>
</dbReference>
<feature type="domain" description="Protein kinase" evidence="5">
    <location>
        <begin position="1"/>
        <end position="259"/>
    </location>
</feature>
<dbReference type="InterPro" id="IPR011009">
    <property type="entry name" value="Kinase-like_dom_sf"/>
</dbReference>
<dbReference type="Proteomes" id="UP000008983">
    <property type="component" value="Unassembled WGS sequence"/>
</dbReference>
<keyword evidence="4" id="KW-0723">Serine/threonine-protein kinase</keyword>
<dbReference type="EC" id="2.7.11.17" evidence="6"/>
<keyword evidence="6" id="KW-0418">Kinase</keyword>
<dbReference type="RefSeq" id="XP_004030434.1">
    <property type="nucleotide sequence ID" value="XM_004030386.1"/>
</dbReference>
<dbReference type="InterPro" id="IPR017441">
    <property type="entry name" value="Protein_kinase_ATP_BS"/>
</dbReference>
<organism evidence="6 7">
    <name type="scientific">Ichthyophthirius multifiliis</name>
    <name type="common">White spot disease agent</name>
    <name type="synonym">Ich</name>
    <dbReference type="NCBI Taxonomy" id="5932"/>
    <lineage>
        <taxon>Eukaryota</taxon>
        <taxon>Sar</taxon>
        <taxon>Alveolata</taxon>
        <taxon>Ciliophora</taxon>
        <taxon>Intramacronucleata</taxon>
        <taxon>Oligohymenophorea</taxon>
        <taxon>Hymenostomatida</taxon>
        <taxon>Ophryoglenina</taxon>
        <taxon>Ichthyophthirius</taxon>
    </lineage>
</organism>
<dbReference type="PROSITE" id="PS50011">
    <property type="entry name" value="PROTEIN_KINASE_DOM"/>
    <property type="match status" value="1"/>
</dbReference>
<dbReference type="PANTHER" id="PTHR24347">
    <property type="entry name" value="SERINE/THREONINE-PROTEIN KINASE"/>
    <property type="match status" value="1"/>
</dbReference>
<accession>G0R015</accession>
<evidence type="ECO:0000256" key="3">
    <source>
        <dbReference type="PROSITE-ProRule" id="PRU10141"/>
    </source>
</evidence>
<dbReference type="OMA" id="QFDNTEY"/>
<evidence type="ECO:0000313" key="7">
    <source>
        <dbReference type="Proteomes" id="UP000008983"/>
    </source>
</evidence>
<gene>
    <name evidence="6" type="ORF">IMG5_161140</name>
</gene>
<reference evidence="6 7" key="1">
    <citation type="submission" date="2011-07" db="EMBL/GenBank/DDBJ databases">
        <authorList>
            <person name="Coyne R."/>
            <person name="Brami D."/>
            <person name="Johnson J."/>
            <person name="Hostetler J."/>
            <person name="Hannick L."/>
            <person name="Clark T."/>
            <person name="Cassidy-Hanley D."/>
            <person name="Inman J."/>
        </authorList>
    </citation>
    <scope>NUCLEOTIDE SEQUENCE [LARGE SCALE GENOMIC DNA]</scope>
    <source>
        <strain evidence="6 7">G5</strain>
    </source>
</reference>
<dbReference type="InParanoid" id="G0R015"/>
<keyword evidence="2 3" id="KW-0067">ATP-binding</keyword>
<evidence type="ECO:0000313" key="6">
    <source>
        <dbReference type="EMBL" id="EGR29198.1"/>
    </source>
</evidence>
<dbReference type="GO" id="GO:0005524">
    <property type="term" value="F:ATP binding"/>
    <property type="evidence" value="ECO:0007669"/>
    <property type="project" value="UniProtKB-UniRule"/>
</dbReference>
<dbReference type="PROSITE" id="PS00108">
    <property type="entry name" value="PROTEIN_KINASE_ST"/>
    <property type="match status" value="1"/>
</dbReference>
<dbReference type="eggNOG" id="KOG0032">
    <property type="taxonomic scope" value="Eukaryota"/>
</dbReference>
<protein>
    <submittedName>
        <fullName evidence="6">Protein kinase domain protein</fullName>
        <ecNumber evidence="6">2.7.11.17</ecNumber>
    </submittedName>
</protein>
<comment type="similarity">
    <text evidence="4">Belongs to the protein kinase superfamily.</text>
</comment>
<keyword evidence="1 3" id="KW-0547">Nucleotide-binding</keyword>
<dbReference type="InterPro" id="IPR000719">
    <property type="entry name" value="Prot_kinase_dom"/>
</dbReference>
<evidence type="ECO:0000256" key="2">
    <source>
        <dbReference type="ARBA" id="ARBA00022840"/>
    </source>
</evidence>
<dbReference type="FunFam" id="1.10.510.10:FF:000945">
    <property type="entry name" value="Uncharacterized protein"/>
    <property type="match status" value="1"/>
</dbReference>
<sequence length="366" mass="41411">MIGKGSFAKVYMATKKSQNIQYAIKAFNKVFMASQHKGKQSLINEISIMRQLDSDHLIRLYEVYETSNSIYFVVDLLQGGELLHRIREKGTINEKDLKVLIRNLILALNHLHQKNIMHRDIKPENLLLKSKYSDCDIVVADFGLATKTDIQNILFKRCGTPGFVAPEVLEYKEIDKFYGVQCDIFSAGIIFYLLLTGKQPFQGKDYKQILRQNKACEISFNIPELNKFSPSAIDLLKKMLNPIPDKRFTSAQCLKHPFLDIEEDSLGIEANLCGNLGSYEVEYLANVRNKQFDSQDMVGSMPLFSTGKLPMNGNINTVGSFSNASFSNMERKIIISTGPGQSRFSNQGSNDCQIIGGFEKQYVQIK</sequence>
<dbReference type="InterPro" id="IPR008271">
    <property type="entry name" value="Ser/Thr_kinase_AS"/>
</dbReference>
<keyword evidence="7" id="KW-1185">Reference proteome</keyword>
<dbReference type="STRING" id="857967.G0R015"/>
<dbReference type="AlphaFoldDB" id="G0R015"/>
<evidence type="ECO:0000259" key="5">
    <source>
        <dbReference type="PROSITE" id="PS50011"/>
    </source>
</evidence>
<evidence type="ECO:0000256" key="1">
    <source>
        <dbReference type="ARBA" id="ARBA00022741"/>
    </source>
</evidence>
<keyword evidence="6" id="KW-0808">Transferase</keyword>
<evidence type="ECO:0000256" key="4">
    <source>
        <dbReference type="RuleBase" id="RU000304"/>
    </source>
</evidence>
<dbReference type="OrthoDB" id="4062651at2759"/>
<dbReference type="CDD" id="cd05117">
    <property type="entry name" value="STKc_CAMK"/>
    <property type="match status" value="1"/>
</dbReference>
<dbReference type="SUPFAM" id="SSF56112">
    <property type="entry name" value="Protein kinase-like (PK-like)"/>
    <property type="match status" value="1"/>
</dbReference>
<proteinExistence type="inferred from homology"/>
<dbReference type="SMART" id="SM00220">
    <property type="entry name" value="S_TKc"/>
    <property type="match status" value="1"/>
</dbReference>
<dbReference type="Pfam" id="PF00069">
    <property type="entry name" value="Pkinase"/>
    <property type="match status" value="1"/>
</dbReference>
<dbReference type="PROSITE" id="PS00107">
    <property type="entry name" value="PROTEIN_KINASE_ATP"/>
    <property type="match status" value="1"/>
</dbReference>
<dbReference type="EMBL" id="GL984174">
    <property type="protein sequence ID" value="EGR29198.1"/>
    <property type="molecule type" value="Genomic_DNA"/>
</dbReference>
<name>G0R015_ICHMU</name>
<dbReference type="GeneID" id="14905291"/>
<feature type="binding site" evidence="3">
    <location>
        <position position="25"/>
    </location>
    <ligand>
        <name>ATP</name>
        <dbReference type="ChEBI" id="CHEBI:30616"/>
    </ligand>
</feature>
<dbReference type="Gene3D" id="3.30.200.20">
    <property type="entry name" value="Phosphorylase Kinase, domain 1"/>
    <property type="match status" value="1"/>
</dbReference>